<evidence type="ECO:0000313" key="2">
    <source>
        <dbReference type="Proteomes" id="UP000009183"/>
    </source>
</evidence>
<dbReference type="InParanoid" id="F6I7R0"/>
<dbReference type="EMBL" id="FN596940">
    <property type="protein sequence ID" value="CCB62980.1"/>
    <property type="molecule type" value="Genomic_DNA"/>
</dbReference>
<dbReference type="PaxDb" id="29760-VIT_00s2001g00010.t01"/>
<dbReference type="AlphaFoldDB" id="F6I7R0"/>
<organism evidence="1 2">
    <name type="scientific">Vitis vinifera</name>
    <name type="common">Grape</name>
    <dbReference type="NCBI Taxonomy" id="29760"/>
    <lineage>
        <taxon>Eukaryota</taxon>
        <taxon>Viridiplantae</taxon>
        <taxon>Streptophyta</taxon>
        <taxon>Embryophyta</taxon>
        <taxon>Tracheophyta</taxon>
        <taxon>Spermatophyta</taxon>
        <taxon>Magnoliopsida</taxon>
        <taxon>eudicotyledons</taxon>
        <taxon>Gunneridae</taxon>
        <taxon>Pentapetalae</taxon>
        <taxon>rosids</taxon>
        <taxon>Vitales</taxon>
        <taxon>Vitaceae</taxon>
        <taxon>Viteae</taxon>
        <taxon>Vitis</taxon>
    </lineage>
</organism>
<evidence type="ECO:0000313" key="1">
    <source>
        <dbReference type="EMBL" id="CCB62980.1"/>
    </source>
</evidence>
<protein>
    <submittedName>
        <fullName evidence="1">Uncharacterized protein</fullName>
    </submittedName>
</protein>
<keyword evidence="2" id="KW-1185">Reference proteome</keyword>
<dbReference type="HOGENOM" id="CLU_2892794_0_0_1"/>
<reference evidence="2" key="1">
    <citation type="journal article" date="2007" name="Nature">
        <title>The grapevine genome sequence suggests ancestral hexaploidization in major angiosperm phyla.</title>
        <authorList>
            <consortium name="The French-Italian Public Consortium for Grapevine Genome Characterization."/>
            <person name="Jaillon O."/>
            <person name="Aury J.-M."/>
            <person name="Noel B."/>
            <person name="Policriti A."/>
            <person name="Clepet C."/>
            <person name="Casagrande A."/>
            <person name="Choisne N."/>
            <person name="Aubourg S."/>
            <person name="Vitulo N."/>
            <person name="Jubin C."/>
            <person name="Vezzi A."/>
            <person name="Legeai F."/>
            <person name="Hugueney P."/>
            <person name="Dasilva C."/>
            <person name="Horner D."/>
            <person name="Mica E."/>
            <person name="Jublot D."/>
            <person name="Poulain J."/>
            <person name="Bruyere C."/>
            <person name="Billault A."/>
            <person name="Segurens B."/>
            <person name="Gouyvenoux M."/>
            <person name="Ugarte E."/>
            <person name="Cattonaro F."/>
            <person name="Anthouard V."/>
            <person name="Vico V."/>
            <person name="Del Fabbro C."/>
            <person name="Alaux M."/>
            <person name="Di Gaspero G."/>
            <person name="Dumas V."/>
            <person name="Felice N."/>
            <person name="Paillard S."/>
            <person name="Juman I."/>
            <person name="Moroldo M."/>
            <person name="Scalabrin S."/>
            <person name="Canaguier A."/>
            <person name="Le Clainche I."/>
            <person name="Malacrida G."/>
            <person name="Durand E."/>
            <person name="Pesole G."/>
            <person name="Laucou V."/>
            <person name="Chatelet P."/>
            <person name="Merdinoglu D."/>
            <person name="Delledonne M."/>
            <person name="Pezzotti M."/>
            <person name="Lecharny A."/>
            <person name="Scarpelli C."/>
            <person name="Artiguenave F."/>
            <person name="Pe M.E."/>
            <person name="Valle G."/>
            <person name="Morgante M."/>
            <person name="Caboche M."/>
            <person name="Adam-Blondon A.-F."/>
            <person name="Weissenbach J."/>
            <person name="Quetier F."/>
            <person name="Wincker P."/>
        </authorList>
    </citation>
    <scope>NUCLEOTIDE SEQUENCE [LARGE SCALE GENOMIC DNA]</scope>
    <source>
        <strain evidence="2">cv. Pinot noir / PN40024</strain>
    </source>
</reference>
<proteinExistence type="predicted"/>
<dbReference type="Proteomes" id="UP000009183">
    <property type="component" value="Unassembled WGS sequence, unordered"/>
</dbReference>
<sequence length="63" mass="6817">ERTIESSEAVAVGVFAAQQRWEFLVIPCTRGAPLVARRRLGGRSASMNLVASQQTLSSQATKQ</sequence>
<gene>
    <name evidence="1" type="ORF">VIT_00s2001g00010</name>
</gene>
<feature type="non-terminal residue" evidence="1">
    <location>
        <position position="63"/>
    </location>
</feature>
<name>F6I7R0_VITVI</name>
<accession>F6I7R0</accession>